<dbReference type="Proteomes" id="UP000622317">
    <property type="component" value="Unassembled WGS sequence"/>
</dbReference>
<evidence type="ECO:0000313" key="2">
    <source>
        <dbReference type="EMBL" id="MBD5778805.1"/>
    </source>
</evidence>
<dbReference type="SMART" id="SM00754">
    <property type="entry name" value="CHRD"/>
    <property type="match status" value="2"/>
</dbReference>
<proteinExistence type="predicted"/>
<feature type="domain" description="CHRD" evidence="1">
    <location>
        <begin position="1"/>
        <end position="113"/>
    </location>
</feature>
<keyword evidence="3" id="KW-1185">Reference proteome</keyword>
<dbReference type="InterPro" id="IPR010895">
    <property type="entry name" value="CHRD"/>
</dbReference>
<organism evidence="2 3">
    <name type="scientific">Pelagicoccus enzymogenes</name>
    <dbReference type="NCBI Taxonomy" id="2773457"/>
    <lineage>
        <taxon>Bacteria</taxon>
        <taxon>Pseudomonadati</taxon>
        <taxon>Verrucomicrobiota</taxon>
        <taxon>Opitutia</taxon>
        <taxon>Puniceicoccales</taxon>
        <taxon>Pelagicoccaceae</taxon>
        <taxon>Pelagicoccus</taxon>
    </lineage>
</organism>
<dbReference type="EMBL" id="JACYFG010000006">
    <property type="protein sequence ID" value="MBD5778805.1"/>
    <property type="molecule type" value="Genomic_DNA"/>
</dbReference>
<comment type="caution">
    <text evidence="2">The sequence shown here is derived from an EMBL/GenBank/DDBJ whole genome shotgun (WGS) entry which is preliminary data.</text>
</comment>
<evidence type="ECO:0000259" key="1">
    <source>
        <dbReference type="PROSITE" id="PS50933"/>
    </source>
</evidence>
<dbReference type="AlphaFoldDB" id="A0A927F7X0"/>
<reference evidence="2" key="1">
    <citation type="submission" date="2020-09" db="EMBL/GenBank/DDBJ databases">
        <title>Pelagicoccus enzymogenes sp. nov. with an EPS production, isolated from marine sediment.</title>
        <authorList>
            <person name="Feng X."/>
        </authorList>
    </citation>
    <scope>NUCLEOTIDE SEQUENCE</scope>
    <source>
        <strain evidence="2">NFK12</strain>
    </source>
</reference>
<dbReference type="PROSITE" id="PS50933">
    <property type="entry name" value="CHRD"/>
    <property type="match status" value="1"/>
</dbReference>
<evidence type="ECO:0000313" key="3">
    <source>
        <dbReference type="Proteomes" id="UP000622317"/>
    </source>
</evidence>
<dbReference type="Pfam" id="PF07452">
    <property type="entry name" value="CHRD"/>
    <property type="match status" value="2"/>
</dbReference>
<protein>
    <submittedName>
        <fullName evidence="2">CHRD domain-containing protein</fullName>
    </submittedName>
</protein>
<name>A0A927F7X0_9BACT</name>
<accession>A0A927F7X0</accession>
<gene>
    <name evidence="2" type="ORF">IEN85_04830</name>
</gene>
<sequence length="236" mass="24970">MPSNASDSIGRATMQFNTEDNTFDLIVTLHKFDEPLLASHIHQAYAGTNGPVRFNLGGESSYTRGKNNLKLKVKRGTYTGDVAMLLSGGAYLNFHTAAFPGGEVRGQLYPGPIELMAVADGLQEVPPNGSPATGVVLATYYPRSNTIDLSITLLGFSNDLVGSHIHQAPFGVNGPVVVGIGNESAYTRVGDDLEGEFEDLAYGGDPALLITGGAYVNFHSNVIPSGEVRGQLEVVD</sequence>